<evidence type="ECO:0008006" key="17">
    <source>
        <dbReference type="Google" id="ProtNLM"/>
    </source>
</evidence>
<dbReference type="PIRSF" id="PIRSF003033">
    <property type="entry name" value="Ku70"/>
    <property type="match status" value="1"/>
</dbReference>
<dbReference type="GO" id="GO:0043564">
    <property type="term" value="C:Ku70:Ku80 complex"/>
    <property type="evidence" value="ECO:0007669"/>
    <property type="project" value="InterPro"/>
</dbReference>
<feature type="domain" description="VWFA" evidence="13">
    <location>
        <begin position="28"/>
        <end position="229"/>
    </location>
</feature>
<dbReference type="EMBL" id="MPUH01000013">
    <property type="protein sequence ID" value="OMJ95374.1"/>
    <property type="molecule type" value="Genomic_DNA"/>
</dbReference>
<keyword evidence="10" id="KW-0234">DNA repair</keyword>
<dbReference type="GO" id="GO:0005524">
    <property type="term" value="F:ATP binding"/>
    <property type="evidence" value="ECO:0007669"/>
    <property type="project" value="UniProtKB-KW"/>
</dbReference>
<dbReference type="Gene3D" id="4.10.970.10">
    <property type="entry name" value="Ku70, bridge and pillars"/>
    <property type="match status" value="1"/>
</dbReference>
<dbReference type="GO" id="GO:0042162">
    <property type="term" value="F:telomeric DNA binding"/>
    <property type="evidence" value="ECO:0007669"/>
    <property type="project" value="InterPro"/>
</dbReference>
<evidence type="ECO:0000256" key="10">
    <source>
        <dbReference type="ARBA" id="ARBA00023204"/>
    </source>
</evidence>
<comment type="caution">
    <text evidence="15">The sequence shown here is derived from an EMBL/GenBank/DDBJ whole genome shotgun (WGS) entry which is preliminary data.</text>
</comment>
<keyword evidence="6" id="KW-0347">Helicase</keyword>
<evidence type="ECO:0000256" key="4">
    <source>
        <dbReference type="ARBA" id="ARBA00022763"/>
    </source>
</evidence>
<dbReference type="Gene3D" id="1.10.1600.10">
    <property type="match status" value="1"/>
</dbReference>
<dbReference type="InterPro" id="IPR005161">
    <property type="entry name" value="Ku_N"/>
</dbReference>
<dbReference type="Pfam" id="PF03730">
    <property type="entry name" value="Ku_C"/>
    <property type="match status" value="1"/>
</dbReference>
<dbReference type="Gene3D" id="3.40.50.410">
    <property type="entry name" value="von Willebrand factor, type A domain"/>
    <property type="match status" value="1"/>
</dbReference>
<dbReference type="GO" id="GO:0003684">
    <property type="term" value="F:damaged DNA binding"/>
    <property type="evidence" value="ECO:0007669"/>
    <property type="project" value="InterPro"/>
</dbReference>
<dbReference type="InterPro" id="IPR006165">
    <property type="entry name" value="Ku70"/>
</dbReference>
<evidence type="ECO:0000256" key="3">
    <source>
        <dbReference type="ARBA" id="ARBA00022741"/>
    </source>
</evidence>
<comment type="similarity">
    <text evidence="2">Belongs to the ku70 family.</text>
</comment>
<evidence type="ECO:0000313" key="16">
    <source>
        <dbReference type="Proteomes" id="UP000187209"/>
    </source>
</evidence>
<dbReference type="InterPro" id="IPR036465">
    <property type="entry name" value="vWFA_dom_sf"/>
</dbReference>
<evidence type="ECO:0000256" key="6">
    <source>
        <dbReference type="ARBA" id="ARBA00022806"/>
    </source>
</evidence>
<dbReference type="GO" id="GO:0003690">
    <property type="term" value="F:double-stranded DNA binding"/>
    <property type="evidence" value="ECO:0007669"/>
    <property type="project" value="TreeGrafter"/>
</dbReference>
<dbReference type="Proteomes" id="UP000187209">
    <property type="component" value="Unassembled WGS sequence"/>
</dbReference>
<keyword evidence="4" id="KW-0227">DNA damage</keyword>
<feature type="region of interest" description="Disordered" evidence="12">
    <location>
        <begin position="1"/>
        <end position="21"/>
    </location>
</feature>
<evidence type="ECO:0000256" key="5">
    <source>
        <dbReference type="ARBA" id="ARBA00022801"/>
    </source>
</evidence>
<keyword evidence="9" id="KW-0233">DNA recombination</keyword>
<dbReference type="Gene3D" id="2.40.290.10">
    <property type="match status" value="1"/>
</dbReference>
<evidence type="ECO:0000313" key="15">
    <source>
        <dbReference type="EMBL" id="OMJ95374.1"/>
    </source>
</evidence>
<evidence type="ECO:0000256" key="7">
    <source>
        <dbReference type="ARBA" id="ARBA00022840"/>
    </source>
</evidence>
<feature type="domain" description="SAP" evidence="14">
    <location>
        <begin position="535"/>
        <end position="569"/>
    </location>
</feature>
<dbReference type="InterPro" id="IPR006164">
    <property type="entry name" value="DNA_bd_Ku70/Ku80"/>
</dbReference>
<evidence type="ECO:0000256" key="12">
    <source>
        <dbReference type="SAM" id="MobiDB-lite"/>
    </source>
</evidence>
<protein>
    <recommendedName>
        <fullName evidence="17">SAP domain-containing protein</fullName>
    </recommendedName>
</protein>
<dbReference type="InterPro" id="IPR002035">
    <property type="entry name" value="VWF_A"/>
</dbReference>
<keyword evidence="3" id="KW-0547">Nucleotide-binding</keyword>
<evidence type="ECO:0000256" key="11">
    <source>
        <dbReference type="ARBA" id="ARBA00023242"/>
    </source>
</evidence>
<evidence type="ECO:0000259" key="14">
    <source>
        <dbReference type="PROSITE" id="PS50800"/>
    </source>
</evidence>
<dbReference type="PANTHER" id="PTHR12604">
    <property type="entry name" value="KU AUTOANTIGEN DNA HELICASE"/>
    <property type="match status" value="1"/>
</dbReference>
<dbReference type="GO" id="GO:0003678">
    <property type="term" value="F:DNA helicase activity"/>
    <property type="evidence" value="ECO:0007669"/>
    <property type="project" value="InterPro"/>
</dbReference>
<dbReference type="SMART" id="SM00513">
    <property type="entry name" value="SAP"/>
    <property type="match status" value="1"/>
</dbReference>
<dbReference type="Gene3D" id="1.10.720.30">
    <property type="entry name" value="SAP domain"/>
    <property type="match status" value="1"/>
</dbReference>
<dbReference type="InterPro" id="IPR016194">
    <property type="entry name" value="SPOC-like_C_dom_sf"/>
</dbReference>
<dbReference type="GO" id="GO:0006303">
    <property type="term" value="P:double-strand break repair via nonhomologous end joining"/>
    <property type="evidence" value="ECO:0007669"/>
    <property type="project" value="InterPro"/>
</dbReference>
<dbReference type="Pfam" id="PF03731">
    <property type="entry name" value="Ku_N"/>
    <property type="match status" value="1"/>
</dbReference>
<dbReference type="SUPFAM" id="SSF100939">
    <property type="entry name" value="SPOC domain-like"/>
    <property type="match status" value="1"/>
</dbReference>
<proteinExistence type="inferred from homology"/>
<dbReference type="InterPro" id="IPR027388">
    <property type="entry name" value="Ku70_bridge/pillars_dom_sf"/>
</dbReference>
<dbReference type="Pfam" id="PF02735">
    <property type="entry name" value="Ku"/>
    <property type="match status" value="1"/>
</dbReference>
<dbReference type="PROSITE" id="PS50234">
    <property type="entry name" value="VWFA"/>
    <property type="match status" value="1"/>
</dbReference>
<evidence type="ECO:0000259" key="13">
    <source>
        <dbReference type="PROSITE" id="PS50234"/>
    </source>
</evidence>
<keyword evidence="5" id="KW-0378">Hydrolase</keyword>
<feature type="compositionally biased region" description="Acidic residues" evidence="12">
    <location>
        <begin position="1"/>
        <end position="18"/>
    </location>
</feature>
<evidence type="ECO:0000256" key="8">
    <source>
        <dbReference type="ARBA" id="ARBA00023125"/>
    </source>
</evidence>
<keyword evidence="7" id="KW-0067">ATP-binding</keyword>
<dbReference type="SUPFAM" id="SSF53300">
    <property type="entry name" value="vWA-like"/>
    <property type="match status" value="1"/>
</dbReference>
<dbReference type="InterPro" id="IPR047087">
    <property type="entry name" value="KU70_core_dom"/>
</dbReference>
<evidence type="ECO:0000256" key="9">
    <source>
        <dbReference type="ARBA" id="ARBA00023172"/>
    </source>
</evidence>
<dbReference type="OrthoDB" id="3249161at2759"/>
<dbReference type="SUPFAM" id="SSF68906">
    <property type="entry name" value="SAP domain"/>
    <property type="match status" value="1"/>
</dbReference>
<evidence type="ECO:0000256" key="1">
    <source>
        <dbReference type="ARBA" id="ARBA00004123"/>
    </source>
</evidence>
<dbReference type="GO" id="GO:0000723">
    <property type="term" value="P:telomere maintenance"/>
    <property type="evidence" value="ECO:0007669"/>
    <property type="project" value="InterPro"/>
</dbReference>
<dbReference type="InterPro" id="IPR005160">
    <property type="entry name" value="Ku_C"/>
</dbReference>
<dbReference type="NCBIfam" id="TIGR00578">
    <property type="entry name" value="ku70"/>
    <property type="match status" value="1"/>
</dbReference>
<dbReference type="InterPro" id="IPR036361">
    <property type="entry name" value="SAP_dom_sf"/>
</dbReference>
<dbReference type="GO" id="GO:0006310">
    <property type="term" value="P:DNA recombination"/>
    <property type="evidence" value="ECO:0007669"/>
    <property type="project" value="UniProtKB-KW"/>
</dbReference>
<evidence type="ECO:0000256" key="2">
    <source>
        <dbReference type="ARBA" id="ARBA00005240"/>
    </source>
</evidence>
<name>A0A1R2D278_9CILI</name>
<keyword evidence="8" id="KW-0238">DNA-binding</keyword>
<dbReference type="PROSITE" id="PS50800">
    <property type="entry name" value="SAP"/>
    <property type="match status" value="1"/>
</dbReference>
<keyword evidence="16" id="KW-1185">Reference proteome</keyword>
<comment type="subcellular location">
    <subcellularLocation>
        <location evidence="1">Nucleus</location>
    </subcellularLocation>
</comment>
<organism evidence="15 16">
    <name type="scientific">Stentor coeruleus</name>
    <dbReference type="NCBI Taxonomy" id="5963"/>
    <lineage>
        <taxon>Eukaryota</taxon>
        <taxon>Sar</taxon>
        <taxon>Alveolata</taxon>
        <taxon>Ciliophora</taxon>
        <taxon>Postciliodesmatophora</taxon>
        <taxon>Heterotrichea</taxon>
        <taxon>Heterotrichida</taxon>
        <taxon>Stentoridae</taxon>
        <taxon>Stentor</taxon>
    </lineage>
</organism>
<dbReference type="GO" id="GO:0016787">
    <property type="term" value="F:hydrolase activity"/>
    <property type="evidence" value="ECO:0007669"/>
    <property type="project" value="UniProtKB-KW"/>
</dbReference>
<dbReference type="SMART" id="SM00559">
    <property type="entry name" value="Ku78"/>
    <property type="match status" value="1"/>
</dbReference>
<dbReference type="CDD" id="cd00788">
    <property type="entry name" value="KU70"/>
    <property type="match status" value="1"/>
</dbReference>
<keyword evidence="11" id="KW-0539">Nucleus</keyword>
<dbReference type="AlphaFoldDB" id="A0A1R2D278"/>
<gene>
    <name evidence="15" type="ORF">SteCoe_1293</name>
</gene>
<dbReference type="PANTHER" id="PTHR12604:SF2">
    <property type="entry name" value="X-RAY REPAIR CROSS-COMPLEMENTING PROTEIN 6"/>
    <property type="match status" value="1"/>
</dbReference>
<reference evidence="15 16" key="1">
    <citation type="submission" date="2016-11" db="EMBL/GenBank/DDBJ databases">
        <title>The macronuclear genome of Stentor coeruleus: a giant cell with tiny introns.</title>
        <authorList>
            <person name="Slabodnick M."/>
            <person name="Ruby J.G."/>
            <person name="Reiff S.B."/>
            <person name="Swart E.C."/>
            <person name="Gosai S."/>
            <person name="Prabakaran S."/>
            <person name="Witkowska E."/>
            <person name="Larue G.E."/>
            <person name="Fisher S."/>
            <person name="Freeman R.M."/>
            <person name="Gunawardena J."/>
            <person name="Chu W."/>
            <person name="Stover N.A."/>
            <person name="Gregory B.D."/>
            <person name="Nowacki M."/>
            <person name="Derisi J."/>
            <person name="Roy S.W."/>
            <person name="Marshall W.F."/>
            <person name="Sood P."/>
        </authorList>
    </citation>
    <scope>NUCLEOTIDE SEQUENCE [LARGE SCALE GENOMIC DNA]</scope>
    <source>
        <strain evidence="15">WM001</strain>
    </source>
</reference>
<dbReference type="InterPro" id="IPR003034">
    <property type="entry name" value="SAP_dom"/>
</dbReference>
<sequence>MDFEEGEDLFLGEDEEQGPQDYLPQKDEVIMLIDCSASMMLAHNNGDIPFFMVIKAALGFLKSRILSSETDSIAIILYNTKAKKNHMELENIYVLQDLASPDAQRIKELQTLLDQGWHPYGHGEALLVNALWVCHDILAQNKNSANRRILLFTDEDRPNANHPREIDIAVQRAKDLAQQDISLELYPLNKPDKAFNFQAFYIRVIPVDEDESIENINGLEKLEDLICKMHTKEYKKRKLGTINFALCPNMFIAMNYYCVFRESKKPTPSKLHAKDNKKLKSVTSWICQESGKQLWSHNVGNHYEMGGSKVKFNKEEVAHIKNFDAPGLKLMGFKNRDRIKNYMNVRASYFLYPEENRVKGSSQVVNSLLTSMIKLNKIAIVRFIPRQGAVVRFGALVPSQEPKGFNLIFMPYADDMRNPETLKAKGEVQKAPEDMVKSAAAMIGNIQLGDFDVKSYYNPVLQHFYTNLEALALEEPKPPQIQDSLEPDEEGMQKKEQYIKEFWELAYNGNAKRQTKNDIGDGKKKKGDTYTEGELKKMKVPELKEICDRLGIAKAGRKDDLIERILGKM</sequence>
<accession>A0A1R2D278</accession>